<gene>
    <name evidence="1" type="ORF">Zmor_019125</name>
</gene>
<dbReference type="AlphaFoldDB" id="A0AA38HK43"/>
<comment type="caution">
    <text evidence="1">The sequence shown here is derived from an EMBL/GenBank/DDBJ whole genome shotgun (WGS) entry which is preliminary data.</text>
</comment>
<name>A0AA38HK43_9CUCU</name>
<evidence type="ECO:0000313" key="1">
    <source>
        <dbReference type="EMBL" id="KAJ3634390.1"/>
    </source>
</evidence>
<evidence type="ECO:0000313" key="2">
    <source>
        <dbReference type="Proteomes" id="UP001168821"/>
    </source>
</evidence>
<accession>A0AA38HK43</accession>
<proteinExistence type="predicted"/>
<sequence>MASATLLTTDKKLVDLYLLDVEGGMSWSITALAIFSHEEKSRGAQSSRRGSIDYPPPPLAFASTSLCSFLGAERLPTWQTYHNFHNLDYGGSSSFSPSARKFDSLNISSVTKEEDGTH</sequence>
<dbReference type="EMBL" id="JALNTZ010000557">
    <property type="protein sequence ID" value="KAJ3634390.1"/>
    <property type="molecule type" value="Genomic_DNA"/>
</dbReference>
<keyword evidence="2" id="KW-1185">Reference proteome</keyword>
<dbReference type="Proteomes" id="UP001168821">
    <property type="component" value="Unassembled WGS sequence"/>
</dbReference>
<protein>
    <submittedName>
        <fullName evidence="1">Uncharacterized protein</fullName>
    </submittedName>
</protein>
<reference evidence="1" key="1">
    <citation type="journal article" date="2023" name="G3 (Bethesda)">
        <title>Whole genome assemblies of Zophobas morio and Tenebrio molitor.</title>
        <authorList>
            <person name="Kaur S."/>
            <person name="Stinson S.A."/>
            <person name="diCenzo G.C."/>
        </authorList>
    </citation>
    <scope>NUCLEOTIDE SEQUENCE</scope>
    <source>
        <strain evidence="1">QUZm001</strain>
    </source>
</reference>
<organism evidence="1 2">
    <name type="scientific">Zophobas morio</name>
    <dbReference type="NCBI Taxonomy" id="2755281"/>
    <lineage>
        <taxon>Eukaryota</taxon>
        <taxon>Metazoa</taxon>
        <taxon>Ecdysozoa</taxon>
        <taxon>Arthropoda</taxon>
        <taxon>Hexapoda</taxon>
        <taxon>Insecta</taxon>
        <taxon>Pterygota</taxon>
        <taxon>Neoptera</taxon>
        <taxon>Endopterygota</taxon>
        <taxon>Coleoptera</taxon>
        <taxon>Polyphaga</taxon>
        <taxon>Cucujiformia</taxon>
        <taxon>Tenebrionidae</taxon>
        <taxon>Zophobas</taxon>
    </lineage>
</organism>